<evidence type="ECO:0000313" key="1">
    <source>
        <dbReference type="EMBL" id="AEY61452.1"/>
    </source>
</evidence>
<accession>V9IL95</accession>
<reference evidence="1" key="1">
    <citation type="submission" date="2011-11" db="EMBL/GenBank/DDBJ databases">
        <title>Decoding the brain transcriptome of the Eastern honeybee (Apis cerana) based on pyrosequencing.</title>
        <authorList>
            <person name="Sun L."/>
            <person name="Zheng H."/>
            <person name="Wang Y."/>
            <person name="Xie X."/>
            <person name="Zhu Y."/>
            <person name="Gu W."/>
            <person name="Wang S."/>
        </authorList>
    </citation>
    <scope>NUCLEOTIDE SEQUENCE</scope>
    <source>
        <tissue evidence="1">Brain</tissue>
    </source>
</reference>
<protein>
    <submittedName>
        <fullName evidence="1">Proteasome assembly chaperone 1</fullName>
    </submittedName>
</protein>
<dbReference type="GO" id="GO:0000502">
    <property type="term" value="C:proteasome complex"/>
    <property type="evidence" value="ECO:0007669"/>
    <property type="project" value="UniProtKB-KW"/>
</dbReference>
<dbReference type="AlphaFoldDB" id="V9IL95"/>
<organism evidence="1">
    <name type="scientific">Apis cerana</name>
    <name type="common">Indian honeybee</name>
    <dbReference type="NCBI Taxonomy" id="7461"/>
    <lineage>
        <taxon>Eukaryota</taxon>
        <taxon>Metazoa</taxon>
        <taxon>Ecdysozoa</taxon>
        <taxon>Arthropoda</taxon>
        <taxon>Hexapoda</taxon>
        <taxon>Insecta</taxon>
        <taxon>Pterygota</taxon>
        <taxon>Neoptera</taxon>
        <taxon>Endopterygota</taxon>
        <taxon>Hymenoptera</taxon>
        <taxon>Apocrita</taxon>
        <taxon>Aculeata</taxon>
        <taxon>Apoidea</taxon>
        <taxon>Anthophila</taxon>
        <taxon>Apidae</taxon>
        <taxon>Apis</taxon>
    </lineage>
</organism>
<proteinExistence type="evidence at transcript level"/>
<name>V9IL95_APICE</name>
<dbReference type="EMBL" id="JR051210">
    <property type="protein sequence ID" value="AEY61452.1"/>
    <property type="molecule type" value="mRNA"/>
</dbReference>
<sequence>MATFFGEVVFPVSRAFWDEEDENRTIDYSVNQFKLSIQWLKEKPLAIDTLIIVEGEMLIDFFKRMFVSKF</sequence>
<gene>
    <name evidence="1" type="ORF">ACCB12431</name>
</gene>
<keyword evidence="1" id="KW-0647">Proteasome</keyword>